<evidence type="ECO:0000259" key="6">
    <source>
        <dbReference type="Pfam" id="PF13930"/>
    </source>
</evidence>
<feature type="region of interest" description="Disordered" evidence="5">
    <location>
        <begin position="1206"/>
        <end position="1234"/>
    </location>
</feature>
<comment type="subcellular location">
    <subcellularLocation>
        <location evidence="1">Secreted</location>
    </subcellularLocation>
</comment>
<dbReference type="InterPro" id="IPR031325">
    <property type="entry name" value="RHS_repeat"/>
</dbReference>
<dbReference type="EMBL" id="JBHTHR010000002">
    <property type="protein sequence ID" value="MFD0799743.1"/>
    <property type="molecule type" value="Genomic_DNA"/>
</dbReference>
<dbReference type="Pfam" id="PF05593">
    <property type="entry name" value="RHS_repeat"/>
    <property type="match status" value="5"/>
</dbReference>
<feature type="compositionally biased region" description="Polar residues" evidence="5">
    <location>
        <begin position="1357"/>
        <end position="1377"/>
    </location>
</feature>
<evidence type="ECO:0000259" key="7">
    <source>
        <dbReference type="Pfam" id="PF20148"/>
    </source>
</evidence>
<dbReference type="PANTHER" id="PTHR32305:SF15">
    <property type="entry name" value="PROTEIN RHSA-RELATED"/>
    <property type="match status" value="1"/>
</dbReference>
<dbReference type="Gene3D" id="2.180.10.10">
    <property type="entry name" value="RHS repeat-associated core"/>
    <property type="match status" value="6"/>
</dbReference>
<dbReference type="Gene3D" id="3.40.570.10">
    <property type="entry name" value="Extracellular Endonuclease, subunit A"/>
    <property type="match status" value="1"/>
</dbReference>
<feature type="compositionally biased region" description="Polar residues" evidence="5">
    <location>
        <begin position="1"/>
        <end position="14"/>
    </location>
</feature>
<feature type="domain" description="Teneurin-like YD-shell" evidence="9">
    <location>
        <begin position="2166"/>
        <end position="2303"/>
    </location>
</feature>
<feature type="region of interest" description="Disordered" evidence="5">
    <location>
        <begin position="1704"/>
        <end position="1723"/>
    </location>
</feature>
<name>A0ABW3B9B8_9ACTN</name>
<feature type="region of interest" description="Disordered" evidence="5">
    <location>
        <begin position="1926"/>
        <end position="1950"/>
    </location>
</feature>
<evidence type="ECO:0000259" key="9">
    <source>
        <dbReference type="Pfam" id="PF25023"/>
    </source>
</evidence>
<feature type="compositionally biased region" description="Polar residues" evidence="5">
    <location>
        <begin position="1804"/>
        <end position="1833"/>
    </location>
</feature>
<feature type="domain" description="Teneurin-like YD-shell" evidence="9">
    <location>
        <begin position="2489"/>
        <end position="2580"/>
    </location>
</feature>
<dbReference type="Pfam" id="PF20148">
    <property type="entry name" value="DUF6531"/>
    <property type="match status" value="1"/>
</dbReference>
<dbReference type="InterPro" id="IPR022385">
    <property type="entry name" value="Rhs_assc_core"/>
</dbReference>
<dbReference type="Pfam" id="PF25023">
    <property type="entry name" value="TEN_YD-shell"/>
    <property type="match status" value="4"/>
</dbReference>
<feature type="domain" description="Carbohydrate-binding module family 96" evidence="8">
    <location>
        <begin position="315"/>
        <end position="486"/>
    </location>
</feature>
<dbReference type="InterPro" id="IPR050708">
    <property type="entry name" value="T6SS_VgrG/RHS"/>
</dbReference>
<feature type="domain" description="Teneurin-like YD-shell" evidence="9">
    <location>
        <begin position="1241"/>
        <end position="1582"/>
    </location>
</feature>
<dbReference type="InterPro" id="IPR044929">
    <property type="entry name" value="DNA/RNA_non-sp_Endonuclease_sf"/>
</dbReference>
<feature type="domain" description="DUF6531" evidence="7">
    <location>
        <begin position="735"/>
        <end position="809"/>
    </location>
</feature>
<comment type="caution">
    <text evidence="10">The sequence shown here is derived from an EMBL/GenBank/DDBJ whole genome shotgun (WGS) entry which is preliminary data.</text>
</comment>
<dbReference type="PANTHER" id="PTHR32305">
    <property type="match status" value="1"/>
</dbReference>
<evidence type="ECO:0000256" key="2">
    <source>
        <dbReference type="ARBA" id="ARBA00022525"/>
    </source>
</evidence>
<evidence type="ECO:0000313" key="11">
    <source>
        <dbReference type="Proteomes" id="UP001596956"/>
    </source>
</evidence>
<feature type="domain" description="Type VII secretion system protein EssD-like" evidence="6">
    <location>
        <begin position="2819"/>
        <end position="2947"/>
    </location>
</feature>
<dbReference type="InterPro" id="IPR055372">
    <property type="entry name" value="CBM96"/>
</dbReference>
<dbReference type="NCBIfam" id="TIGR03696">
    <property type="entry name" value="Rhs_assc_core"/>
    <property type="match status" value="1"/>
</dbReference>
<dbReference type="Pfam" id="PF24517">
    <property type="entry name" value="CBM96"/>
    <property type="match status" value="1"/>
</dbReference>
<gene>
    <name evidence="10" type="ORF">ACFQZU_00180</name>
</gene>
<keyword evidence="3" id="KW-0732">Signal</keyword>
<evidence type="ECO:0000313" key="10">
    <source>
        <dbReference type="EMBL" id="MFD0799743.1"/>
    </source>
</evidence>
<reference evidence="11" key="1">
    <citation type="journal article" date="2019" name="Int. J. Syst. Evol. Microbiol.">
        <title>The Global Catalogue of Microorganisms (GCM) 10K type strain sequencing project: providing services to taxonomists for standard genome sequencing and annotation.</title>
        <authorList>
            <consortium name="The Broad Institute Genomics Platform"/>
            <consortium name="The Broad Institute Genome Sequencing Center for Infectious Disease"/>
            <person name="Wu L."/>
            <person name="Ma J."/>
        </authorList>
    </citation>
    <scope>NUCLEOTIDE SEQUENCE [LARGE SCALE GENOMIC DNA]</scope>
    <source>
        <strain evidence="11">CCUG 63369</strain>
    </source>
</reference>
<dbReference type="SUPFAM" id="SSF49899">
    <property type="entry name" value="Concanavalin A-like lectins/glucanases"/>
    <property type="match status" value="1"/>
</dbReference>
<dbReference type="NCBIfam" id="NF033679">
    <property type="entry name" value="DNRLRE_dom"/>
    <property type="match status" value="1"/>
</dbReference>
<evidence type="ECO:0000256" key="1">
    <source>
        <dbReference type="ARBA" id="ARBA00004613"/>
    </source>
</evidence>
<feature type="compositionally biased region" description="Low complexity" evidence="5">
    <location>
        <begin position="1790"/>
        <end position="1803"/>
    </location>
</feature>
<evidence type="ECO:0000256" key="5">
    <source>
        <dbReference type="SAM" id="MobiDB-lite"/>
    </source>
</evidence>
<dbReference type="CDD" id="cd00110">
    <property type="entry name" value="LamG"/>
    <property type="match status" value="1"/>
</dbReference>
<dbReference type="NCBIfam" id="TIGR01643">
    <property type="entry name" value="YD_repeat_2x"/>
    <property type="match status" value="15"/>
</dbReference>
<feature type="region of interest" description="Disordered" evidence="5">
    <location>
        <begin position="1330"/>
        <end position="1384"/>
    </location>
</feature>
<keyword evidence="11" id="KW-1185">Reference proteome</keyword>
<dbReference type="Proteomes" id="UP001596956">
    <property type="component" value="Unassembled WGS sequence"/>
</dbReference>
<feature type="domain" description="Teneurin-like YD-shell" evidence="9">
    <location>
        <begin position="2318"/>
        <end position="2446"/>
    </location>
</feature>
<accession>A0ABW3B9B8</accession>
<feature type="region of interest" description="Disordered" evidence="5">
    <location>
        <begin position="1789"/>
        <end position="1833"/>
    </location>
</feature>
<dbReference type="Pfam" id="PF13930">
    <property type="entry name" value="Endonuclea_NS_2"/>
    <property type="match status" value="1"/>
</dbReference>
<dbReference type="InterPro" id="IPR044927">
    <property type="entry name" value="Endonuclea_NS_2"/>
</dbReference>
<keyword evidence="4" id="KW-0677">Repeat</keyword>
<evidence type="ECO:0000259" key="8">
    <source>
        <dbReference type="Pfam" id="PF24517"/>
    </source>
</evidence>
<feature type="compositionally biased region" description="Polar residues" evidence="5">
    <location>
        <begin position="1477"/>
        <end position="1489"/>
    </location>
</feature>
<dbReference type="Pfam" id="PF13385">
    <property type="entry name" value="Laminin_G_3"/>
    <property type="match status" value="1"/>
</dbReference>
<organism evidence="10 11">
    <name type="scientific">Streptomonospora algeriensis</name>
    <dbReference type="NCBI Taxonomy" id="995084"/>
    <lineage>
        <taxon>Bacteria</taxon>
        <taxon>Bacillati</taxon>
        <taxon>Actinomycetota</taxon>
        <taxon>Actinomycetes</taxon>
        <taxon>Streptosporangiales</taxon>
        <taxon>Nocardiopsidaceae</taxon>
        <taxon>Streptomonospora</taxon>
    </lineage>
</organism>
<protein>
    <submittedName>
        <fullName evidence="10">DNRLRE domain-containing protein</fullName>
    </submittedName>
</protein>
<evidence type="ECO:0000256" key="3">
    <source>
        <dbReference type="ARBA" id="ARBA00022729"/>
    </source>
</evidence>
<dbReference type="InterPro" id="IPR056823">
    <property type="entry name" value="TEN-like_YD-shell"/>
</dbReference>
<feature type="region of interest" description="Disordered" evidence="5">
    <location>
        <begin position="1"/>
        <end position="153"/>
    </location>
</feature>
<dbReference type="InterPro" id="IPR006530">
    <property type="entry name" value="YD"/>
</dbReference>
<feature type="compositionally biased region" description="Polar residues" evidence="5">
    <location>
        <begin position="1991"/>
        <end position="2003"/>
    </location>
</feature>
<keyword evidence="2" id="KW-0964">Secreted</keyword>
<dbReference type="Gene3D" id="2.60.120.200">
    <property type="match status" value="1"/>
</dbReference>
<feature type="compositionally biased region" description="Basic and acidic residues" evidence="5">
    <location>
        <begin position="1491"/>
        <end position="1500"/>
    </location>
</feature>
<feature type="region of interest" description="Disordered" evidence="5">
    <location>
        <begin position="1460"/>
        <end position="1500"/>
    </location>
</feature>
<evidence type="ECO:0000256" key="4">
    <source>
        <dbReference type="ARBA" id="ARBA00022737"/>
    </source>
</evidence>
<sequence>MDASQTDATGANESDPSRLDADSDALPLFEEGRGFTPVEPQEQPVSMETAEADAAGEVSGFDAQESVELPQRRGHGSKEFRNPDGTHTTRVYTEPVHYRDPSGTWKEIDTSLVPAEQSASAQSRADQGVSGDRLSTAADDSGLTVASTGDDPDLATLNVGDEDQQVSFSLAHAEGVEAEVNDGIAHFSDIRTEADLKLQAEHGMLKETIVLNSPDAPRTWTFPLDPGGLTPEMGEDGSVVLTDADGTVQAVVPAGWMEDSSENPESGGPAVSGGVTYRLEEQDGQWLLKIELDDDWLSASERVYPVKVDPSVADIETYGDAFVQDDWPNQNFGGDDELKVGSYDAGGSRAMSFLRFDNVTSRLKDRYILNADLGLFNVWSSSCADHEVRVHRVKQAWKAKNITWNNRPSTASTPVGAASFASGENCGGSDWHVIDLGRKGVNLVQGWVDGSTDNYGLSIKADFGTSGPWKRFGSRNSANEPYMAITHSAWGASYEVDSQTAPLTGNQSGEVPVKVTNLGDLTWEPQGWNEFRLGARVRDHDSGKLLDAVAFTRLTERLTPGDTATLQARIPPLPPGEYKINFDMQRLKDQTWLSEKNVPVTTVSVTSQDVGPRITDIYPHAGGQAGSLTPALFAATESIDDWPADADMDQWFELCRGTAEEPVDCIDSGWVDNRTWTVPEGTLDWGQQYVWRVRGREADTEGPLSPYYSFVTAVEQPAITSELGAGGMDGSERGVSPRIGNYTTTDTDADVAAVGPALSVARTYNSRDPRTDNTFGAGWSTRYDMGVAPDGDGTGNVVVTYPDGRQVRFGKNPDGTYAPPYGSFATLTTTDGGGWRLTDKDQTDYTFNAQGRLTGVADFRGRNQELAYNDQGRLTTVTAAGDRSLHMSWSNGHVTTVTTDPPDADTNPLSWNYTYNGDRLTHVCGPEDTGDACTRYTYADGSHHRTTVRDAGPFSYWRFSEEQGAQTADSDLLLDRADHAGTYHDVQLGTAGALAGSPDTAATFNGDSSYVQLPDQLVSDTPYLSIELWFRTGGDGVLFGYQDNTLEEATTGEYTPALYVGTDGRLRGEFWNGSAEPIASDQSVDDGTWHHAALTAAGNTQTLYLDGDPVGSLDGSIVQHDQHFVYLGAGYWKDWPSTSGEAGHFEGDIDEAAVYTRPLGPRTLAEHHASAATAQQLTKVTQPSGRIVTEVSYDTVRDRVSSYTDAHGGTYRLSPHRLTGTRGRPAGDDQEAVPEDPTVTVTITDPDERTSSYTYDPLQGHRLLSQKDVGGNEASYAYDTGGFLAGTTAPDGTVTRLGHDKRGNKISQTTCRDTDNEATCHTSHYAYYLNPDDPLDPRNDQLTAESDGRSAGANDGTYRTTHSYNDSGDRVSTTTPATADFPEGRTVKHTYTDGTEDAIGAGTVPAGLLATTTSARGGVTTRDYFATGDLARTTDPAGLVTEYTYDALGRETSSTVISEAHPDGVTTTTGYDGESRVVTTTGPVTTDSITGEEHRSSTEHTYDADGNLLTTAVSDTVGDDATRTTERTYDTHGRLSGLTDPEQRTETYTYDVYGHQTSRTMPGGTTFRYAYTPRGDLAEVVLADWQGGSEPADVVLDSYAYDPAGRLAEHTDAMGRTTRYTYYDDGLRAQEIRVGFHDPDGSTRDIVLSDRSYDAAGNLVRETTGNGAVTTDYEIDAAGHTTASVLDPGGLARRTEYTYDAGGSVIDETRSGSGGTRTEHTTYTRNDAGDITRVAVANGDTDLVTTRVVDDRGLVVSETSPRGNTDGADPANHTTDYRYDALGRRTETLAPPVSVQPPQSQASTERPTTRTGYNTFGEKTSTQNPNGHITRTTYDGLGRAVETTLPDYTPPGADTPLQATRTRTYNAAGHLASETDPLGNTTSYTYDQLGNLTKKTEPAPQDGAQAPVTTYTYDLLGELLSQTDPTGARTEYTYDDLGRPVTSTDIERHSAPGSYTTRLAYDDSGNVVSTTTPSGAETTRSYNTAGQLTAETTPADATTSHSYGPTGLPTAVTDPVGTVTRNSYDPAGRTTGITVEDADGTQLQSRSVQYDAEGNPTHVTDPLDHTVRQSFDAMGRMTELVEPVDTDETITTRFGYDAAGNRTRLTDGRGNTTWYTFTSHGAIESIIEPATDAHPDPAERTWSTVYDAAGRQVEERLPGGVTQQRTYDALGRITQESGSGAEADTAPTSLGYDAAGHLTSVNAPGGTNTYTWDDRGNLLTTAGPSGTAEFQYNADGQMTQRTDAAGTATFSHDAAGRLQSATDPLTGTTRAYGYDNASRLTSIAYGDSAAQRNLNYDAQGRLTSDILNAPDGTGVSGISYAYDAADRLVGKTTAGTAGAGEHTYDYDHAGRLTSWTAPDGTVTDYGWDAAGNRTSAGDAAASYDARNRVLSADGTTYTWSARGTLASATTGEDTRTSSYDALGRLVDDGDTSYTYDGLGRLVQRGNTNLAYSGISNSPVSAGGQLFSRGPDGAPLASAAADGSSAASLLTNAHDDVVGSFDPASGELSGSSAYSPFGEVTATEGTESALGYQGGYTDPDSGRVNMHARWYDPSLGGFSSRDSWTLNPTPSVQANRYTYGNASPLLNTDHSGHFLDYKEMLDDSKKLLNDGVGWAKNHADDIGRWGRRAWKAKNYLNPVGVFWEALSYAEPLGYYKCELPSTPDCHIPPKPPRTGSFSSPTATVNPHWAPSGSSGGRHWGGYGGSSWGGYGTVVATQASPPPPPPPPPWRKMIQTVLAEEQARPASEATVDTEHEEFVEDSYTRVRDELELPAEQLRKHFKMHPSGQSNEVALREFERLVDEWENQDKYCLNNNKSWSYYLPRDEHGRATGAVACLQKDEFDVGGRGVNPQNLNTEILGSDTNRKGKANPPGYAAGHDMARGHLLGRQLGGSGKDLRNLVPQYNHPNSVGQRKFENCIANRVESGERIYYLATPRYRGDDLVPYQITLHAVGIRRTDESAVVYNSPEGDVDHSCK</sequence>
<dbReference type="InterPro" id="IPR045351">
    <property type="entry name" value="DUF6531"/>
</dbReference>
<dbReference type="InterPro" id="IPR013320">
    <property type="entry name" value="ConA-like_dom_sf"/>
</dbReference>
<dbReference type="InterPro" id="IPR001791">
    <property type="entry name" value="Laminin_G"/>
</dbReference>
<feature type="region of interest" description="Disordered" evidence="5">
    <location>
        <begin position="1991"/>
        <end position="2018"/>
    </location>
</feature>
<proteinExistence type="predicted"/>